<keyword evidence="2" id="KW-0812">Transmembrane</keyword>
<dbReference type="AlphaFoldDB" id="A0AA39M9R6"/>
<feature type="region of interest" description="Disordered" evidence="1">
    <location>
        <begin position="88"/>
        <end position="107"/>
    </location>
</feature>
<evidence type="ECO:0000256" key="1">
    <source>
        <dbReference type="SAM" id="MobiDB-lite"/>
    </source>
</evidence>
<feature type="transmembrane region" description="Helical" evidence="2">
    <location>
        <begin position="32"/>
        <end position="56"/>
    </location>
</feature>
<proteinExistence type="predicted"/>
<sequence>MPYLAQISRAPTPFTPFVFFYSSKMRLPEETLGWALTLSCVLLVAISVSIAVFFVSRRRRELLDARRTTPTSFAPAVSFLPPAVPKAASKTSLDVPEDSTRSSSVDLKNLETRSGLERVL</sequence>
<protein>
    <submittedName>
        <fullName evidence="3">Uncharacterized protein</fullName>
    </submittedName>
</protein>
<dbReference type="Proteomes" id="UP001175271">
    <property type="component" value="Unassembled WGS sequence"/>
</dbReference>
<keyword evidence="2" id="KW-0472">Membrane</keyword>
<keyword evidence="4" id="KW-1185">Reference proteome</keyword>
<organism evidence="3 4">
    <name type="scientific">Steinernema hermaphroditum</name>
    <dbReference type="NCBI Taxonomy" id="289476"/>
    <lineage>
        <taxon>Eukaryota</taxon>
        <taxon>Metazoa</taxon>
        <taxon>Ecdysozoa</taxon>
        <taxon>Nematoda</taxon>
        <taxon>Chromadorea</taxon>
        <taxon>Rhabditida</taxon>
        <taxon>Tylenchina</taxon>
        <taxon>Panagrolaimomorpha</taxon>
        <taxon>Strongyloidoidea</taxon>
        <taxon>Steinernematidae</taxon>
        <taxon>Steinernema</taxon>
    </lineage>
</organism>
<evidence type="ECO:0000256" key="2">
    <source>
        <dbReference type="SAM" id="Phobius"/>
    </source>
</evidence>
<evidence type="ECO:0000313" key="4">
    <source>
        <dbReference type="Proteomes" id="UP001175271"/>
    </source>
</evidence>
<name>A0AA39M9R6_9BILA</name>
<evidence type="ECO:0000313" key="3">
    <source>
        <dbReference type="EMBL" id="KAK0425720.1"/>
    </source>
</evidence>
<gene>
    <name evidence="3" type="ORF">QR680_009341</name>
</gene>
<comment type="caution">
    <text evidence="3">The sequence shown here is derived from an EMBL/GenBank/DDBJ whole genome shotgun (WGS) entry which is preliminary data.</text>
</comment>
<dbReference type="EMBL" id="JAUCMV010000001">
    <property type="protein sequence ID" value="KAK0425720.1"/>
    <property type="molecule type" value="Genomic_DNA"/>
</dbReference>
<reference evidence="3" key="1">
    <citation type="submission" date="2023-06" db="EMBL/GenBank/DDBJ databases">
        <title>Genomic analysis of the entomopathogenic nematode Steinernema hermaphroditum.</title>
        <authorList>
            <person name="Schwarz E.M."/>
            <person name="Heppert J.K."/>
            <person name="Baniya A."/>
            <person name="Schwartz H.T."/>
            <person name="Tan C.-H."/>
            <person name="Antoshechkin I."/>
            <person name="Sternberg P.W."/>
            <person name="Goodrich-Blair H."/>
            <person name="Dillman A.R."/>
        </authorList>
    </citation>
    <scope>NUCLEOTIDE SEQUENCE</scope>
    <source>
        <strain evidence="3">PS9179</strain>
        <tissue evidence="3">Whole animal</tissue>
    </source>
</reference>
<accession>A0AA39M9R6</accession>
<keyword evidence="2" id="KW-1133">Transmembrane helix</keyword>